<protein>
    <submittedName>
        <fullName evidence="1">Type VI secretion system tip protein VgrG</fullName>
    </submittedName>
</protein>
<evidence type="ECO:0000313" key="2">
    <source>
        <dbReference type="Proteomes" id="UP001597322"/>
    </source>
</evidence>
<comment type="caution">
    <text evidence="1">The sequence shown here is derived from an EMBL/GenBank/DDBJ whole genome shotgun (WGS) entry which is preliminary data.</text>
</comment>
<reference evidence="2" key="1">
    <citation type="journal article" date="2019" name="Int. J. Syst. Evol. Microbiol.">
        <title>The Global Catalogue of Microorganisms (GCM) 10K type strain sequencing project: providing services to taxonomists for standard genome sequencing and annotation.</title>
        <authorList>
            <consortium name="The Broad Institute Genomics Platform"/>
            <consortium name="The Broad Institute Genome Sequencing Center for Infectious Disease"/>
            <person name="Wu L."/>
            <person name="Ma J."/>
        </authorList>
    </citation>
    <scope>NUCLEOTIDE SEQUENCE [LARGE SCALE GENOMIC DNA]</scope>
    <source>
        <strain evidence="2">CG52</strain>
    </source>
</reference>
<proteinExistence type="predicted"/>
<dbReference type="EMBL" id="JBHUEQ010000037">
    <property type="protein sequence ID" value="MFD1747406.1"/>
    <property type="molecule type" value="Genomic_DNA"/>
</dbReference>
<gene>
    <name evidence="1" type="ORF">ACFSE1_18205</name>
</gene>
<organism evidence="1 2">
    <name type="scientific">Rhizobium helianthi</name>
    <dbReference type="NCBI Taxonomy" id="1132695"/>
    <lineage>
        <taxon>Bacteria</taxon>
        <taxon>Pseudomonadati</taxon>
        <taxon>Pseudomonadota</taxon>
        <taxon>Alphaproteobacteria</taxon>
        <taxon>Hyphomicrobiales</taxon>
        <taxon>Rhizobiaceae</taxon>
        <taxon>Rhizobium/Agrobacterium group</taxon>
        <taxon>Rhizobium</taxon>
    </lineage>
</organism>
<accession>A0ABW4M9F0</accession>
<keyword evidence="2" id="KW-1185">Reference proteome</keyword>
<dbReference type="Proteomes" id="UP001597322">
    <property type="component" value="Unassembled WGS sequence"/>
</dbReference>
<sequence>TSVGVAKAEQVGVSKVTNVGQTQVTNVGKEQRTTVGTTIRVEVGKLYNIVSHEKYHGEAKIWEIFADEKILLSTKGGYIELNNTGIRIHGLKIDIEGNQINFKKGGSGEGASCLREMAKSSTPFVRM</sequence>
<name>A0ABW4M9F0_9HYPH</name>
<feature type="non-terminal residue" evidence="1">
    <location>
        <position position="1"/>
    </location>
</feature>
<evidence type="ECO:0000313" key="1">
    <source>
        <dbReference type="EMBL" id="MFD1747406.1"/>
    </source>
</evidence>